<feature type="transmembrane region" description="Helical" evidence="12">
    <location>
        <begin position="377"/>
        <end position="400"/>
    </location>
</feature>
<dbReference type="PANTHER" id="PTHR11360:SF287">
    <property type="entry name" value="MFS MONOCARBOXYLATE TRANSPORTER"/>
    <property type="match status" value="1"/>
</dbReference>
<dbReference type="GO" id="GO:0098552">
    <property type="term" value="C:side of membrane"/>
    <property type="evidence" value="ECO:0007669"/>
    <property type="project" value="UniProtKB-KW"/>
</dbReference>
<dbReference type="Gene3D" id="1.20.1250.20">
    <property type="entry name" value="MFS general substrate transporter like domains"/>
    <property type="match status" value="2"/>
</dbReference>
<dbReference type="Proteomes" id="UP000308768">
    <property type="component" value="Unassembled WGS sequence"/>
</dbReference>
<dbReference type="EMBL" id="NAJN01000628">
    <property type="protein sequence ID" value="TKA70633.1"/>
    <property type="molecule type" value="Genomic_DNA"/>
</dbReference>
<evidence type="ECO:0000313" key="16">
    <source>
        <dbReference type="Proteomes" id="UP000308768"/>
    </source>
</evidence>
<accession>A0A4U0X6H4</accession>
<comment type="caution">
    <text evidence="15">The sequence shown here is derived from an EMBL/GenBank/DDBJ whole genome shotgun (WGS) entry which is preliminary data.</text>
</comment>
<keyword evidence="8 13" id="KW-0732">Signal</keyword>
<dbReference type="Pfam" id="PF07690">
    <property type="entry name" value="MFS_1"/>
    <property type="match status" value="1"/>
</dbReference>
<feature type="region of interest" description="Disordered" evidence="11">
    <location>
        <begin position="313"/>
        <end position="332"/>
    </location>
</feature>
<comment type="subcellular location">
    <subcellularLocation>
        <location evidence="2">Membrane</location>
        <topology evidence="2">Lipid-anchor</topology>
        <topology evidence="2">GPI-anchor</topology>
    </subcellularLocation>
    <subcellularLocation>
        <location evidence="1">Membrane</location>
        <topology evidence="1">Multi-pass membrane protein</topology>
    </subcellularLocation>
    <subcellularLocation>
        <location evidence="3">Secreted</location>
    </subcellularLocation>
</comment>
<dbReference type="SMART" id="SM00747">
    <property type="entry name" value="CFEM"/>
    <property type="match status" value="1"/>
</dbReference>
<dbReference type="AlphaFoldDB" id="A0A4U0X6H4"/>
<dbReference type="GO" id="GO:0022857">
    <property type="term" value="F:transmembrane transporter activity"/>
    <property type="evidence" value="ECO:0007669"/>
    <property type="project" value="InterPro"/>
</dbReference>
<feature type="transmembrane region" description="Helical" evidence="12">
    <location>
        <begin position="200"/>
        <end position="220"/>
    </location>
</feature>
<feature type="transmembrane region" description="Helical" evidence="12">
    <location>
        <begin position="509"/>
        <end position="528"/>
    </location>
</feature>
<feature type="transmembrane region" description="Helical" evidence="12">
    <location>
        <begin position="286"/>
        <end position="307"/>
    </location>
</feature>
<keyword evidence="12" id="KW-1133">Transmembrane helix</keyword>
<dbReference type="OrthoDB" id="2213137at2759"/>
<evidence type="ECO:0000256" key="6">
    <source>
        <dbReference type="ARBA" id="ARBA00022525"/>
    </source>
</evidence>
<feature type="transmembrane region" description="Helical" evidence="12">
    <location>
        <begin position="255"/>
        <end position="279"/>
    </location>
</feature>
<sequence length="540" mass="58554">MVQIATVVLAFASVVMATPIANPGGIPAGVFLPECGKQCMRNMATITRHQYGCDLGDRPCYCKWDIFAFGVRDCAHQSCPNAAAADASINWAANYYFDHLLSSSDSEDAYGEEEKDLPAIDGGRQAYIFLLGTWITEAMLWGFPLAFGVFQSYYTSDPQFAGSNAIPTIGTMAIGISYIGMPFVNPVALRYVEYQRHMVVGGWALSVSGLVAASFATHVWQLVLFQGVLYGAGWVICYAPFLLMLNGWFVQKRGLAYGILFGASGISGLFIPFVVEALLRRFGFRIALRVYAIATVVISGPSTVFMIKPRVSASPSPPHASAQPTRTTSGKPAARTELVGNVQLYFFALAIFLQGLGFFIPNIFLPSYASSLSLSHALGSTLLALNSLAQVCGQIGFGYISDKVNIYIPTSASTLVSALAIFFLWGPAKDFWRLSAFATFWGFFSGSYSVLYTRICSYLVEDPDAAVTLYGVFSFERGMANILEGPVSAWLLGADENIERYALQKYQGLVVFTGVMMFASAIAGVGYVSSDVKPRWRGSS</sequence>
<evidence type="ECO:0000256" key="5">
    <source>
        <dbReference type="ARBA" id="ARBA00010031"/>
    </source>
</evidence>
<evidence type="ECO:0000256" key="2">
    <source>
        <dbReference type="ARBA" id="ARBA00004589"/>
    </source>
</evidence>
<feature type="chain" id="PRO_5020633536" description="CFEM domain-containing protein" evidence="13">
    <location>
        <begin position="18"/>
        <end position="540"/>
    </location>
</feature>
<evidence type="ECO:0000256" key="9">
    <source>
        <dbReference type="ARBA" id="ARBA00023157"/>
    </source>
</evidence>
<evidence type="ECO:0000256" key="11">
    <source>
        <dbReference type="SAM" id="MobiDB-lite"/>
    </source>
</evidence>
<organism evidence="15 16">
    <name type="scientific">Cryomyces minteri</name>
    <dbReference type="NCBI Taxonomy" id="331657"/>
    <lineage>
        <taxon>Eukaryota</taxon>
        <taxon>Fungi</taxon>
        <taxon>Dikarya</taxon>
        <taxon>Ascomycota</taxon>
        <taxon>Pezizomycotina</taxon>
        <taxon>Dothideomycetes</taxon>
        <taxon>Dothideomycetes incertae sedis</taxon>
        <taxon>Cryomyces</taxon>
    </lineage>
</organism>
<dbReference type="Pfam" id="PF05730">
    <property type="entry name" value="CFEM"/>
    <property type="match status" value="1"/>
</dbReference>
<keyword evidence="7" id="KW-0325">Glycoprotein</keyword>
<comment type="similarity">
    <text evidence="4">Belongs to the major facilitator superfamily. Monocarboxylate porter (TC 2.A.1.13) family.</text>
</comment>
<evidence type="ECO:0000256" key="10">
    <source>
        <dbReference type="ARBA" id="ARBA00023288"/>
    </source>
</evidence>
<dbReference type="SUPFAM" id="SSF103473">
    <property type="entry name" value="MFS general substrate transporter"/>
    <property type="match status" value="1"/>
</dbReference>
<keyword evidence="12" id="KW-0472">Membrane</keyword>
<reference evidence="15 16" key="1">
    <citation type="submission" date="2017-03" db="EMBL/GenBank/DDBJ databases">
        <title>Genomes of endolithic fungi from Antarctica.</title>
        <authorList>
            <person name="Coleine C."/>
            <person name="Masonjones S."/>
            <person name="Stajich J.E."/>
        </authorList>
    </citation>
    <scope>NUCLEOTIDE SEQUENCE [LARGE SCALE GENOMIC DNA]</scope>
    <source>
        <strain evidence="15 16">CCFEE 5187</strain>
    </source>
</reference>
<feature type="transmembrane region" description="Helical" evidence="12">
    <location>
        <begin position="344"/>
        <end position="365"/>
    </location>
</feature>
<feature type="transmembrane region" description="Helical" evidence="12">
    <location>
        <begin position="406"/>
        <end position="425"/>
    </location>
</feature>
<name>A0A4U0X6H4_9PEZI</name>
<evidence type="ECO:0000256" key="4">
    <source>
        <dbReference type="ARBA" id="ARBA00006727"/>
    </source>
</evidence>
<dbReference type="InterPro" id="IPR011701">
    <property type="entry name" value="MFS"/>
</dbReference>
<feature type="transmembrane region" description="Helical" evidence="12">
    <location>
        <begin position="437"/>
        <end position="460"/>
    </location>
</feature>
<evidence type="ECO:0000256" key="7">
    <source>
        <dbReference type="ARBA" id="ARBA00022622"/>
    </source>
</evidence>
<keyword evidence="6" id="KW-0964">Secreted</keyword>
<evidence type="ECO:0000256" key="1">
    <source>
        <dbReference type="ARBA" id="ARBA00004141"/>
    </source>
</evidence>
<feature type="transmembrane region" description="Helical" evidence="12">
    <location>
        <begin position="162"/>
        <end position="180"/>
    </location>
</feature>
<feature type="signal peptide" evidence="13">
    <location>
        <begin position="1"/>
        <end position="17"/>
    </location>
</feature>
<dbReference type="PANTHER" id="PTHR11360">
    <property type="entry name" value="MONOCARBOXYLATE TRANSPORTER"/>
    <property type="match status" value="1"/>
</dbReference>
<evidence type="ECO:0000256" key="3">
    <source>
        <dbReference type="ARBA" id="ARBA00004613"/>
    </source>
</evidence>
<keyword evidence="9" id="KW-1015">Disulfide bond</keyword>
<evidence type="ECO:0000256" key="8">
    <source>
        <dbReference type="ARBA" id="ARBA00022729"/>
    </source>
</evidence>
<proteinExistence type="inferred from homology"/>
<evidence type="ECO:0000256" key="13">
    <source>
        <dbReference type="SAM" id="SignalP"/>
    </source>
</evidence>
<dbReference type="InterPro" id="IPR050327">
    <property type="entry name" value="Proton-linked_MCT"/>
</dbReference>
<dbReference type="InterPro" id="IPR036259">
    <property type="entry name" value="MFS_trans_sf"/>
</dbReference>
<evidence type="ECO:0000256" key="12">
    <source>
        <dbReference type="SAM" id="Phobius"/>
    </source>
</evidence>
<keyword evidence="12" id="KW-0812">Transmembrane</keyword>
<keyword evidence="7" id="KW-0336">GPI-anchor</keyword>
<feature type="domain" description="CFEM" evidence="14">
    <location>
        <begin position="32"/>
        <end position="94"/>
    </location>
</feature>
<gene>
    <name evidence="15" type="ORF">B0A49_05853</name>
</gene>
<keyword evidence="10" id="KW-0449">Lipoprotein</keyword>
<comment type="similarity">
    <text evidence="5">Belongs to the RBT5 family.</text>
</comment>
<feature type="transmembrane region" description="Helical" evidence="12">
    <location>
        <begin position="227"/>
        <end position="249"/>
    </location>
</feature>
<protein>
    <recommendedName>
        <fullName evidence="14">CFEM domain-containing protein</fullName>
    </recommendedName>
</protein>
<dbReference type="GO" id="GO:0005576">
    <property type="term" value="C:extracellular region"/>
    <property type="evidence" value="ECO:0007669"/>
    <property type="project" value="UniProtKB-SubCell"/>
</dbReference>
<feature type="transmembrane region" description="Helical" evidence="12">
    <location>
        <begin position="126"/>
        <end position="150"/>
    </location>
</feature>
<dbReference type="InterPro" id="IPR008427">
    <property type="entry name" value="Extracellular_membr_CFEM_dom"/>
</dbReference>
<evidence type="ECO:0000259" key="14">
    <source>
        <dbReference type="SMART" id="SM00747"/>
    </source>
</evidence>
<evidence type="ECO:0000313" key="15">
    <source>
        <dbReference type="EMBL" id="TKA70633.1"/>
    </source>
</evidence>
<keyword evidence="16" id="KW-1185">Reference proteome</keyword>